<accession>A0ABS4U5Z9</accession>
<proteinExistence type="predicted"/>
<evidence type="ECO:0000256" key="5">
    <source>
        <dbReference type="ARBA" id="ARBA00023251"/>
    </source>
</evidence>
<dbReference type="Gene3D" id="3.40.50.300">
    <property type="entry name" value="P-loop containing nucleotide triphosphate hydrolases"/>
    <property type="match status" value="1"/>
</dbReference>
<reference evidence="7 8" key="1">
    <citation type="submission" date="2021-03" db="EMBL/GenBank/DDBJ databases">
        <title>Sequencing the genomes of 1000 actinobacteria strains.</title>
        <authorList>
            <person name="Klenk H.-P."/>
        </authorList>
    </citation>
    <scope>NUCLEOTIDE SEQUENCE [LARGE SCALE GENOMIC DNA]</scope>
    <source>
        <strain evidence="7 8">DSM 44506</strain>
    </source>
</reference>
<comment type="subcellular location">
    <subcellularLocation>
        <location evidence="1">Cell membrane</location>
        <topology evidence="1">Peripheral membrane protein</topology>
    </subcellularLocation>
</comment>
<dbReference type="SUPFAM" id="SSF52540">
    <property type="entry name" value="P-loop containing nucleoside triphosphate hydrolases"/>
    <property type="match status" value="1"/>
</dbReference>
<gene>
    <name evidence="7" type="ORF">JOF33_000767</name>
</gene>
<evidence type="ECO:0000313" key="7">
    <source>
        <dbReference type="EMBL" id="MBP2332068.1"/>
    </source>
</evidence>
<protein>
    <submittedName>
        <fullName evidence="7">ABC-2 type transport system ATP-binding protein</fullName>
    </submittedName>
</protein>
<dbReference type="InterPro" id="IPR003593">
    <property type="entry name" value="AAA+_ATPase"/>
</dbReference>
<keyword evidence="4 7" id="KW-0067">ATP-binding</keyword>
<dbReference type="GO" id="GO:0005524">
    <property type="term" value="F:ATP binding"/>
    <property type="evidence" value="ECO:0007669"/>
    <property type="project" value="UniProtKB-KW"/>
</dbReference>
<evidence type="ECO:0000259" key="6">
    <source>
        <dbReference type="PROSITE" id="PS50893"/>
    </source>
</evidence>
<dbReference type="EMBL" id="JAGINY010000001">
    <property type="protein sequence ID" value="MBP2332068.1"/>
    <property type="molecule type" value="Genomic_DNA"/>
</dbReference>
<evidence type="ECO:0000313" key="8">
    <source>
        <dbReference type="Proteomes" id="UP001519305"/>
    </source>
</evidence>
<dbReference type="InterPro" id="IPR050763">
    <property type="entry name" value="ABC_transporter_ATP-binding"/>
</dbReference>
<dbReference type="RefSeq" id="WP_239251444.1">
    <property type="nucleotide sequence ID" value="NZ_CP047357.1"/>
</dbReference>
<evidence type="ECO:0000256" key="4">
    <source>
        <dbReference type="ARBA" id="ARBA00022840"/>
    </source>
</evidence>
<dbReference type="Pfam" id="PF00005">
    <property type="entry name" value="ABC_tran"/>
    <property type="match status" value="1"/>
</dbReference>
<keyword evidence="3" id="KW-0547">Nucleotide-binding</keyword>
<dbReference type="Proteomes" id="UP001519305">
    <property type="component" value="Unassembled WGS sequence"/>
</dbReference>
<dbReference type="SMART" id="SM00382">
    <property type="entry name" value="AAA"/>
    <property type="match status" value="1"/>
</dbReference>
<feature type="domain" description="ABC transporter" evidence="6">
    <location>
        <begin position="31"/>
        <end position="254"/>
    </location>
</feature>
<evidence type="ECO:0000256" key="1">
    <source>
        <dbReference type="ARBA" id="ARBA00004202"/>
    </source>
</evidence>
<dbReference type="InterPro" id="IPR003439">
    <property type="entry name" value="ABC_transporter-like_ATP-bd"/>
</dbReference>
<comment type="caution">
    <text evidence="7">The sequence shown here is derived from an EMBL/GenBank/DDBJ whole genome shotgun (WGS) entry which is preliminary data.</text>
</comment>
<organism evidence="7 8">
    <name type="scientific">Corynebacterium freneyi</name>
    <dbReference type="NCBI Taxonomy" id="134034"/>
    <lineage>
        <taxon>Bacteria</taxon>
        <taxon>Bacillati</taxon>
        <taxon>Actinomycetota</taxon>
        <taxon>Actinomycetes</taxon>
        <taxon>Mycobacteriales</taxon>
        <taxon>Corynebacteriaceae</taxon>
        <taxon>Corynebacterium</taxon>
    </lineage>
</organism>
<dbReference type="CDD" id="cd03230">
    <property type="entry name" value="ABC_DR_subfamily_A"/>
    <property type="match status" value="1"/>
</dbReference>
<keyword evidence="2" id="KW-0813">Transport</keyword>
<evidence type="ECO:0000256" key="2">
    <source>
        <dbReference type="ARBA" id="ARBA00022448"/>
    </source>
</evidence>
<dbReference type="PANTHER" id="PTHR42711:SF17">
    <property type="entry name" value="ABC TRANSPORTER ATP-BINDING PROTEIN"/>
    <property type="match status" value="1"/>
</dbReference>
<sequence length="328" mass="34314">MTFVMGETGLIALPAASPKTDDEVMNTRLALEVRGAAKRFGPVTAVDDVSFTVPVGEVVALLGPNGAGKTTLLDMILGFTTPDAGSIEVLGGSPASSARRGEVGAMLQSGGLLKDLTVAETLRMLAVCHESTLDVDGVIESAGLTDFADRKVGACSGGQVQRLRFAAALLPDPELLILDEPTAGMDATARREFWRTMHAEAAGGRTIVFATHYLAEADDFADRLILIRDGAIVVDGRLDELVRNGDRTVTGTWIAAESPVEVARALGLDPDAVTVDDDSVAFTVPDGDALALHLLSGGMIRDIEVHARTVEKLFFELTGADAGDGSLT</sequence>
<dbReference type="PANTHER" id="PTHR42711">
    <property type="entry name" value="ABC TRANSPORTER ATP-BINDING PROTEIN"/>
    <property type="match status" value="1"/>
</dbReference>
<evidence type="ECO:0000256" key="3">
    <source>
        <dbReference type="ARBA" id="ARBA00022741"/>
    </source>
</evidence>
<dbReference type="PROSITE" id="PS50893">
    <property type="entry name" value="ABC_TRANSPORTER_2"/>
    <property type="match status" value="1"/>
</dbReference>
<name>A0ABS4U5Z9_9CORY</name>
<dbReference type="InterPro" id="IPR027417">
    <property type="entry name" value="P-loop_NTPase"/>
</dbReference>
<keyword evidence="5" id="KW-0046">Antibiotic resistance</keyword>
<keyword evidence="8" id="KW-1185">Reference proteome</keyword>